<name>A0A9P8MDM8_9HYPO</name>
<keyword evidence="3" id="KW-1185">Reference proteome</keyword>
<evidence type="ECO:0000313" key="3">
    <source>
        <dbReference type="Proteomes" id="UP000764110"/>
    </source>
</evidence>
<dbReference type="AlphaFoldDB" id="A0A9P8MDM8"/>
<feature type="region of interest" description="Disordered" evidence="1">
    <location>
        <begin position="1"/>
        <end position="36"/>
    </location>
</feature>
<reference evidence="2 3" key="1">
    <citation type="submission" date="2020-07" db="EMBL/GenBank/DDBJ databases">
        <title>Metarhizium humberi genome.</title>
        <authorList>
            <person name="Lysoe E."/>
        </authorList>
    </citation>
    <scope>NUCLEOTIDE SEQUENCE [LARGE SCALE GENOMIC DNA]</scope>
    <source>
        <strain evidence="2 3">ESALQ1638</strain>
    </source>
</reference>
<gene>
    <name evidence="2" type="ORF">MHUMG1_03578</name>
</gene>
<protein>
    <submittedName>
        <fullName evidence="2">Uncharacterized protein</fullName>
    </submittedName>
</protein>
<comment type="caution">
    <text evidence="2">The sequence shown here is derived from an EMBL/GenBank/DDBJ whole genome shotgun (WGS) entry which is preliminary data.</text>
</comment>
<accession>A0A9P8MDM8</accession>
<organism evidence="2 3">
    <name type="scientific">Metarhizium humberi</name>
    <dbReference type="NCBI Taxonomy" id="2596975"/>
    <lineage>
        <taxon>Eukaryota</taxon>
        <taxon>Fungi</taxon>
        <taxon>Dikarya</taxon>
        <taxon>Ascomycota</taxon>
        <taxon>Pezizomycotina</taxon>
        <taxon>Sordariomycetes</taxon>
        <taxon>Hypocreomycetidae</taxon>
        <taxon>Hypocreales</taxon>
        <taxon>Clavicipitaceae</taxon>
        <taxon>Metarhizium</taxon>
    </lineage>
</organism>
<feature type="compositionally biased region" description="Low complexity" evidence="1">
    <location>
        <begin position="17"/>
        <end position="36"/>
    </location>
</feature>
<dbReference type="EMBL" id="JACEFI010000005">
    <property type="protein sequence ID" value="KAH0598281.1"/>
    <property type="molecule type" value="Genomic_DNA"/>
</dbReference>
<proteinExistence type="predicted"/>
<dbReference type="Proteomes" id="UP000764110">
    <property type="component" value="Unassembled WGS sequence"/>
</dbReference>
<evidence type="ECO:0000313" key="2">
    <source>
        <dbReference type="EMBL" id="KAH0598281.1"/>
    </source>
</evidence>
<evidence type="ECO:0000256" key="1">
    <source>
        <dbReference type="SAM" id="MobiDB-lite"/>
    </source>
</evidence>
<sequence>MSKTTSYKQPITPLVYGGDSDNGTDSGSSNADSSLSDTPLRTLEVWESAPNADILSHDHLNLQVARSVSSGGSKAFNVVWQSKNIAPSTTISWTSVYALNWIAKLPTEGLSVTLNGVWQPCAFAEVFDLKDKGYWDSSTVQPEAGYMKVGEVNYGYPGFPGIHIFLIGIQNDADEFDVIYFDPTSLGLNESVTYQPQESVQCWYQNNIRTATMIKNATSPMEMRNYSQPAPETGKYYYSSTYNYSTGHWITSPRKPGQEASADLKGFLQVKYKDIEVKFLSDTSLKVKLGWIKRARLNSDDALAVLEDEAELDVFNSLERVKKDGYLPNDETWTVDYAATY</sequence>